<feature type="domain" description="DUF7507" evidence="5">
    <location>
        <begin position="1196"/>
        <end position="1294"/>
    </location>
</feature>
<evidence type="ECO:0000259" key="4">
    <source>
        <dbReference type="Pfam" id="PF21959"/>
    </source>
</evidence>
<feature type="domain" description="DUF7507" evidence="5">
    <location>
        <begin position="1451"/>
        <end position="1574"/>
    </location>
</feature>
<feature type="compositionally biased region" description="Acidic residues" evidence="1">
    <location>
        <begin position="1706"/>
        <end position="1719"/>
    </location>
</feature>
<feature type="region of interest" description="Disordered" evidence="1">
    <location>
        <begin position="2817"/>
        <end position="2857"/>
    </location>
</feature>
<feature type="domain" description="DUF7507" evidence="5">
    <location>
        <begin position="1317"/>
        <end position="1427"/>
    </location>
</feature>
<feature type="domain" description="DUF7507" evidence="5">
    <location>
        <begin position="367"/>
        <end position="461"/>
    </location>
</feature>
<evidence type="ECO:0000259" key="3">
    <source>
        <dbReference type="Pfam" id="PF01345"/>
    </source>
</evidence>
<dbReference type="RefSeq" id="WP_327794925.1">
    <property type="nucleotide sequence ID" value="NZ_JADQAZ010000003.1"/>
</dbReference>
<feature type="domain" description="DUF7507" evidence="5">
    <location>
        <begin position="1728"/>
        <end position="1841"/>
    </location>
</feature>
<feature type="domain" description="DUF11" evidence="3">
    <location>
        <begin position="3009"/>
        <end position="3127"/>
    </location>
</feature>
<dbReference type="InterPro" id="IPR013783">
    <property type="entry name" value="Ig-like_fold"/>
</dbReference>
<evidence type="ECO:0000256" key="1">
    <source>
        <dbReference type="SAM" id="MobiDB-lite"/>
    </source>
</evidence>
<feature type="region of interest" description="Disordered" evidence="1">
    <location>
        <begin position="1822"/>
        <end position="1852"/>
    </location>
</feature>
<dbReference type="Pfam" id="PF21959">
    <property type="entry name" value="DUF6923"/>
    <property type="match status" value="1"/>
</dbReference>
<keyword evidence="2" id="KW-0732">Signal</keyword>
<accession>A0AAP2CRB6</accession>
<feature type="domain" description="DUF7507" evidence="5">
    <location>
        <begin position="2559"/>
        <end position="2672"/>
    </location>
</feature>
<dbReference type="Gene3D" id="2.60.40.3440">
    <property type="match status" value="1"/>
</dbReference>
<feature type="region of interest" description="Disordered" evidence="1">
    <location>
        <begin position="2520"/>
        <end position="2550"/>
    </location>
</feature>
<keyword evidence="7" id="KW-1185">Reference proteome</keyword>
<feature type="domain" description="DUF7507" evidence="5">
    <location>
        <begin position="477"/>
        <end position="580"/>
    </location>
</feature>
<dbReference type="SUPFAM" id="SSF69322">
    <property type="entry name" value="Tricorn protease domain 2"/>
    <property type="match status" value="1"/>
</dbReference>
<dbReference type="Pfam" id="PF24346">
    <property type="entry name" value="DUF7507"/>
    <property type="match status" value="19"/>
</dbReference>
<organism evidence="6 7">
    <name type="scientific">Harenicola maris</name>
    <dbReference type="NCBI Taxonomy" id="2841044"/>
    <lineage>
        <taxon>Bacteria</taxon>
        <taxon>Pseudomonadati</taxon>
        <taxon>Pseudomonadota</taxon>
        <taxon>Alphaproteobacteria</taxon>
        <taxon>Rhodobacterales</taxon>
        <taxon>Paracoccaceae</taxon>
        <taxon>Harenicola</taxon>
    </lineage>
</organism>
<dbReference type="Pfam" id="PF17963">
    <property type="entry name" value="Big_9"/>
    <property type="match status" value="1"/>
</dbReference>
<feature type="domain" description="DUF7507" evidence="5">
    <location>
        <begin position="2202"/>
        <end position="2300"/>
    </location>
</feature>
<feature type="domain" description="DUF7507" evidence="5">
    <location>
        <begin position="711"/>
        <end position="807"/>
    </location>
</feature>
<feature type="domain" description="DUF6923" evidence="4">
    <location>
        <begin position="57"/>
        <end position="249"/>
    </location>
</feature>
<dbReference type="InterPro" id="IPR051172">
    <property type="entry name" value="Chlamydia_OmcB"/>
</dbReference>
<feature type="domain" description="DUF7507" evidence="5">
    <location>
        <begin position="823"/>
        <end position="935"/>
    </location>
</feature>
<feature type="domain" description="DUF7507" evidence="5">
    <location>
        <begin position="1863"/>
        <end position="1957"/>
    </location>
</feature>
<feature type="domain" description="DUF7507" evidence="5">
    <location>
        <begin position="1075"/>
        <end position="1182"/>
    </location>
</feature>
<feature type="domain" description="DUF7507" evidence="5">
    <location>
        <begin position="2423"/>
        <end position="2534"/>
    </location>
</feature>
<evidence type="ECO:0000313" key="7">
    <source>
        <dbReference type="Proteomes" id="UP001315686"/>
    </source>
</evidence>
<feature type="domain" description="DUF7507" evidence="5">
    <location>
        <begin position="947"/>
        <end position="1058"/>
    </location>
</feature>
<feature type="compositionally biased region" description="Polar residues" evidence="1">
    <location>
        <begin position="2817"/>
        <end position="2828"/>
    </location>
</feature>
<dbReference type="EMBL" id="JADQAZ010000003">
    <property type="protein sequence ID" value="MBT0958703.1"/>
    <property type="molecule type" value="Genomic_DNA"/>
</dbReference>
<feature type="compositionally biased region" description="Polar residues" evidence="1">
    <location>
        <begin position="1823"/>
        <end position="1833"/>
    </location>
</feature>
<dbReference type="NCBIfam" id="TIGR01451">
    <property type="entry name" value="B_ant_repeat"/>
    <property type="match status" value="11"/>
</dbReference>
<dbReference type="Gene3D" id="2.60.40.10">
    <property type="entry name" value="Immunoglobulins"/>
    <property type="match status" value="2"/>
</dbReference>
<feature type="domain" description="DUF7507" evidence="5">
    <location>
        <begin position="595"/>
        <end position="699"/>
    </location>
</feature>
<feature type="compositionally biased region" description="Acidic residues" evidence="1">
    <location>
        <begin position="1842"/>
        <end position="1852"/>
    </location>
</feature>
<name>A0AAP2CRB6_9RHOB</name>
<dbReference type="PANTHER" id="PTHR34819:SF3">
    <property type="entry name" value="CELL SURFACE PROTEIN"/>
    <property type="match status" value="1"/>
</dbReference>
<feature type="region of interest" description="Disordered" evidence="1">
    <location>
        <begin position="1561"/>
        <end position="1581"/>
    </location>
</feature>
<dbReference type="PANTHER" id="PTHR34819">
    <property type="entry name" value="LARGE CYSTEINE-RICH PERIPLASMIC PROTEIN OMCB"/>
    <property type="match status" value="1"/>
</dbReference>
<gene>
    <name evidence="6" type="ORF">IV417_15040</name>
</gene>
<feature type="domain" description="DUF7507" evidence="5">
    <location>
        <begin position="2312"/>
        <end position="2407"/>
    </location>
</feature>
<feature type="signal peptide" evidence="2">
    <location>
        <begin position="1"/>
        <end position="29"/>
    </location>
</feature>
<comment type="caution">
    <text evidence="6">The sequence shown here is derived from an EMBL/GenBank/DDBJ whole genome shotgun (WGS) entry which is preliminary data.</text>
</comment>
<protein>
    <submittedName>
        <fullName evidence="6">DUF11 domain-containing protein</fullName>
    </submittedName>
</protein>
<reference evidence="6 7" key="1">
    <citation type="journal article" date="2021" name="Arch. Microbiol.">
        <title>Harenicola maris gen. nov., sp. nov. isolated from the Sea of Japan shallow sediments.</title>
        <authorList>
            <person name="Romanenko L.A."/>
            <person name="Kurilenko V.V."/>
            <person name="Chernysheva N.Y."/>
            <person name="Tekutyeva L.A."/>
            <person name="Velansky P.V."/>
            <person name="Svetashev V.I."/>
            <person name="Isaeva M.P."/>
        </authorList>
    </citation>
    <scope>NUCLEOTIDE SEQUENCE [LARGE SCALE GENOMIC DNA]</scope>
    <source>
        <strain evidence="6 7">KMM 3653</strain>
    </source>
</reference>
<proteinExistence type="predicted"/>
<dbReference type="InterPro" id="IPR047589">
    <property type="entry name" value="DUF11_rpt"/>
</dbReference>
<dbReference type="InterPro" id="IPR001434">
    <property type="entry name" value="OmcB-like_DUF11"/>
</dbReference>
<evidence type="ECO:0000259" key="5">
    <source>
        <dbReference type="Pfam" id="PF24346"/>
    </source>
</evidence>
<feature type="compositionally biased region" description="Acidic residues" evidence="1">
    <location>
        <begin position="2838"/>
        <end position="2850"/>
    </location>
</feature>
<dbReference type="Pfam" id="PF01345">
    <property type="entry name" value="DUF11"/>
    <property type="match status" value="1"/>
</dbReference>
<feature type="domain" description="DUF7507" evidence="5">
    <location>
        <begin position="1591"/>
        <end position="1703"/>
    </location>
</feature>
<dbReference type="InterPro" id="IPR055354">
    <property type="entry name" value="DUF7507"/>
</dbReference>
<evidence type="ECO:0000313" key="6">
    <source>
        <dbReference type="EMBL" id="MBT0958703.1"/>
    </source>
</evidence>
<evidence type="ECO:0000256" key="2">
    <source>
        <dbReference type="SAM" id="SignalP"/>
    </source>
</evidence>
<feature type="region of interest" description="Disordered" evidence="1">
    <location>
        <begin position="1686"/>
        <end position="1719"/>
    </location>
</feature>
<dbReference type="Proteomes" id="UP001315686">
    <property type="component" value="Unassembled WGS sequence"/>
</dbReference>
<dbReference type="InterPro" id="IPR054215">
    <property type="entry name" value="DUF6923"/>
</dbReference>
<sequence length="3355" mass="344651">MMAGKNLFRKGLFALGLALCTTGMGQQAAAQSGPAFTCSGDIYQVQSGQLRIFDPVTSTYQNVGPKNGSYNATGYNVSDNFAYASQGSWVIRIYADGTIEQVHNVGFGSYSGDVDFSNNYWLRRNHNRYAKIDLATGNFVEVDFAGPGGGPADVAYDQFGGKEYLIGFSGGGTLYRYNITDGTKENISLPGLPSGGYGATWTDLNGRLFTFNNTTGLLFEVFDYFTDSPSFTQVGVGVPSGNNDGFSCSQSPFPNLPPLAQDDDFTTPVGTAISGNVIVDNGNGVDFDPDGGPIVATVDPANLPSDGTVALLPDGSFTYTPDPYFIGTDTFEYTVTDNTGLTATATVTIVVEGDIGYTLDKRLVSGPNPATAEGQVLTYEIEVENTGDIPHTGVSVTDTLPDGSAASLGAPVESGNTNGDAQIGRLDVGESWVYTVTYTVSQDDIDDGGNLVNNVSADTDQDAPQTDSVTTGVAQDPRFTIAKGVNTPALSAPGLLTYTVTVTNTGNQSLTGTSFADSLVQGGSGLTLTSGPTLSGDAGTAGVLDVGEVWTYSATFAATQEEIDDGANIVNTATFDTAQTAAQSDAATTSITQTPGVDVNKTVDIANTDEAELLTYTVVVTNTGNVSLTNPSASDVIAQSGSNFAPSAGPIVTANGNGDGDIDVGEAWTYQVTYSVSQDNLDDGGDLVNTFTFTSDQAGDSDPATTTLTQNPDIAMAKAVADGEPSTFAAVGDTIDFTFTVSNPGNVTLTGPITINDNQIGNGLACLAGPLAPGATATCDITWTADQDDLDAGTVTNVATALSNGEESDPQSATVTALQDIELSLVKEIVAPVPSILQAGEILNYEYKVTNTGNVRIDGPITIADNLVDSVVPPTPISCPVVTSLEPIGLGPESAANTVTCSVAYEMTTNDEELGTVVNVASAEGSFDGNPVVSDKADAIFPLLADPSLAMTKSVVAPAGFSEVGDTITYSFTIENDGLAALPREIFINDPALGGPISCYDPAVEGGSFTVGATHTCHSPPATNAADFIYTVDQDDLDAGEVVNEAVAETTYGTGANLTPVSSPPSMVTVEGTETPGLTVVKTVVAGSPDPAGEGDTVEYQITAENTGNQTLTNVVISDPLLGALTCDLAAPVTLLRTEVLTCTGEYTVMQSDIDDQLLSENPPVLTNEAEAKGTNPQGVEATGEDSIDHELEDAAPDLTVTKAVTPDPGTSPAFLADGDVVTFVVTVANTGNVTLDGIEVTDDLAPGVTCDVTGPLLPGEDDATCIFTYTVDQDDVDIGYVDNTATATAQPANPDADPLEEDGVVRAEGPTPVTGLEVIKSATLDLGADGVVSPGDQISYVITVENTGNVSVLDTAVTDASADAGSVTYAAADDADGDGDIDSMAPGDIRTVTAIHTLTQVEIDSGSFTNSASALGTAPGGGTVGDTSDSGNPVDGSGPDDPTVTPLERTPELTMVKSADPASGVGEGDTVTYTYSVTNTGNTTVTGISVADTHTNADGPAPLPVSGEVLSLDAGAASGDSSDGGVDGTWDSLAPGDTVEFTATYAVTQADVDAGADLTNSATVSGAGPPGTVNPSDTDTEAVPVEEADPSLDVTKELTGSTGLDAGDTLTFTITVVNDGNVSLSNVTTVDTPRNNDGTLITDVTGPTLTGGDAAPLGVLDVDEEWTYEFTLTLTQDDVDSGGISNTVLARGVSPNDGPVTDRSDDGDDADGNTEDDPTLVVIPPRPELDVLKVITSNTIAVNEAVTFEITVENTGNVTLTSVGLPVEDLRRADGTPLTLTSGPTFVGADGGSGPGTLEVGETATYLASYTLTQEDVDAGGISNQATASGTPPSGAPVTDVSDDDAGGDEEDPTVLVIPADPSFNMVKSLPLGGALAYSAVGDRIDYLFTIENTGNVTLTDAFTITDPLITGDGQTITCEDPPLAPGDTLECTGFYTVDQDDLDAGSVENSATADDGSGPTEPSEVTVPALQEPALEMVKTAPEVQPWEYFTGAEFTYTYTMTNSGNVTLTTPIVVTDNLIPASDISCPAFPSGGLAPGGVYTCTGDYTVTRNDVFLGATTNVAYATSGDTTSPQDSQTIPTGAEPVLTLTKEAEDGASFAAVDDEITYTFTVENTGNAAFAAPITITDTKIGTFTCWEPSDDDNDLRAGEVISCEATYAVTQEDLDAGEVVNEAVAETIFSGSTPVSSPPDDVTVAGDLSPELTVTKSAATLPITAVDQVLTYTISVENTGNQTVSGIMISDPLIPALSCGIDELEVGDTDSSCSGTYQVQQSDIDAGELVNTAAATGVSPQGEPVSDEGSLTLDTPAAEPGLTIGKSGSPDPFGPLGSTVTYLFTVANTGNVTLSNVEVSDPLIDGYSCVIDSLAPGVTDQTCVGTYTVTQENVDNAIIRNTASVAGTDPFGNTPGGTGSAVTNGPERMPALEVTKTANLSGQSVGDVVIFAVTVENTGTVTLDNPLFNDTTERLDGSPVFLDNPFDFGSGDTDGDGRLDVGETWNYVAEYTLTQEDLDAGGIRNSVEVTATDPVGTPATDRSDDGDDTDGNSADDPTVVEIIPGPAINAEKTAEFTLPAAEGDTVAFTILVRNAGTVSLSDIGIVDTITRADGALAQGAVTGPTFVSGDSDGDGELDVGEVWEYELTYALTQEDIDLGGIENTATASGASVTDGTVVSDVSDDGDDLDGEVGNDPTVITIPPQPEMVVTKAASTPVALFPTVYEVLFTVTVTNDGNVTQNNVSLLDDLTGFVSPAVLLDTDYPPEVTVSGFTNGAANAAYNGTSVTETLAPGASLPPGAVGTVTIKVVFSSATGFPTGVNTAVGNSDELSTPSEGTVPVTVADSDGDGIPDSDESFTEDRDGDGIVDALDYDPTGYFYCEENGQILSGGSITVSGNGFTQTGVGTSGPITIVRDGATGEFQFFVTAAGTYTLTPTYPPGGTPSEDRVPESGTIDVTSLGGNPAVLGGHESADTGFLNDYTEGTNLPSYLVFDIEPGDPTIISNNLALMGCSEAPDILVTKTADRDSAVFGETINYTLTFRNNLSNDREVRLVDLLPEGLLYTPETAVLDGVVSEPDVMGRRLTWGPLTLAASQTITLTLSVRVVSDGFYGGLTNEAWVEDGAGNIISNVATATVEIKPEGVFDCADIIGKVFDDRNFNGYQDGPEGAPLIDRDAPLDGKGKLAPAPVVPEGYSEPGIPNVRLATVNGLIITTDEYGRFNVPCAALPDSAGENFTLKLDTRSLPTGYRVTTENPRVIRVTAGKLAKLNFGAAIGRVVDIDLMAGAFVPGSATPTSALASGVDQLVGALKDEPSVLRLSYIRGEETPAEARARLDAVEKLVRERWKTVGRYKLNIERTVKRVQ</sequence>
<feature type="domain" description="DUF7507" evidence="5">
    <location>
        <begin position="1974"/>
        <end position="2074"/>
    </location>
</feature>
<feature type="chain" id="PRO_5042892482" evidence="2">
    <location>
        <begin position="30"/>
        <end position="3355"/>
    </location>
</feature>
<feature type="domain" description="DUF7507" evidence="5">
    <location>
        <begin position="2087"/>
        <end position="2190"/>
    </location>
</feature>
<feature type="region of interest" description="Disordered" evidence="1">
    <location>
        <begin position="1947"/>
        <end position="1967"/>
    </location>
</feature>
<feature type="region of interest" description="Disordered" evidence="1">
    <location>
        <begin position="1413"/>
        <end position="1468"/>
    </location>
</feature>